<keyword evidence="4" id="KW-1185">Reference proteome</keyword>
<evidence type="ECO:0000313" key="3">
    <source>
        <dbReference type="Proteomes" id="UP000421791"/>
    </source>
</evidence>
<dbReference type="Proteomes" id="UP000440198">
    <property type="component" value="Unassembled WGS sequence"/>
</dbReference>
<dbReference type="AlphaFoldDB" id="A0A7J4YT01"/>
<dbReference type="RefSeq" id="WP_007753620.1">
    <property type="nucleotide sequence ID" value="NZ_JADOZO010000354.1"/>
</dbReference>
<dbReference type="EMBL" id="VWAG01000002">
    <property type="protein sequence ID" value="KAA5259990.1"/>
    <property type="molecule type" value="Genomic_DNA"/>
</dbReference>
<proteinExistence type="predicted"/>
<name>A0A7J4YT01_9BACE</name>
<dbReference type="EMBL" id="VWAK01000003">
    <property type="protein sequence ID" value="KAA5232353.1"/>
    <property type="molecule type" value="Genomic_DNA"/>
</dbReference>
<dbReference type="GeneID" id="92990360"/>
<sequence>MKHFSLKFKLSGGLFLKYLVSEMAVLGVVIPLNGVAQGAPCKLATEVGASTKVTKKNLLINRLTLGCKLLSDVDRNIQDTILKRLASDIALERTGYKQGLFPYLKSTVKFVPTIVVSRTWKDMNEDAELFQMSKDIVCFYGQNEKGETMYFRAVYTDNSHFTKDMNPKMYRANVELFGQEFADKLIEKIRSAKGTESWSIGLGGLRYEEVEFARNHSDDGMFFALVRDRYSFPVICFF</sequence>
<dbReference type="Proteomes" id="UP000421791">
    <property type="component" value="Unassembled WGS sequence"/>
</dbReference>
<evidence type="ECO:0000313" key="2">
    <source>
        <dbReference type="EMBL" id="KAA5259990.1"/>
    </source>
</evidence>
<organism evidence="1 3">
    <name type="scientific">Bacteroides finegoldii</name>
    <dbReference type="NCBI Taxonomy" id="338188"/>
    <lineage>
        <taxon>Bacteria</taxon>
        <taxon>Pseudomonadati</taxon>
        <taxon>Bacteroidota</taxon>
        <taxon>Bacteroidia</taxon>
        <taxon>Bacteroidales</taxon>
        <taxon>Bacteroidaceae</taxon>
        <taxon>Bacteroides</taxon>
    </lineage>
</organism>
<accession>A0A7J4YT01</accession>
<gene>
    <name evidence="2" type="ORF">F2Z09_01760</name>
    <name evidence="1" type="ORF">F2Z22_03065</name>
</gene>
<reference evidence="3 4" key="1">
    <citation type="journal article" date="2019" name="Nat. Med.">
        <title>A library of human gut bacterial isolates paired with longitudinal multiomics data enables mechanistic microbiome research.</title>
        <authorList>
            <person name="Poyet M."/>
            <person name="Groussin M."/>
            <person name="Gibbons S.M."/>
            <person name="Avila-Pacheco J."/>
            <person name="Jiang X."/>
            <person name="Kearney S.M."/>
            <person name="Perrotta A.R."/>
            <person name="Berdy B."/>
            <person name="Zhao S."/>
            <person name="Lieberman T.D."/>
            <person name="Swanson P.K."/>
            <person name="Smith M."/>
            <person name="Roesemann S."/>
            <person name="Alexander J.E."/>
            <person name="Rich S.A."/>
            <person name="Livny J."/>
            <person name="Vlamakis H."/>
            <person name="Clish C."/>
            <person name="Bullock K."/>
            <person name="Deik A."/>
            <person name="Scott J."/>
            <person name="Pierce K.A."/>
            <person name="Xavier R.J."/>
            <person name="Alm E.J."/>
        </authorList>
    </citation>
    <scope>NUCLEOTIDE SEQUENCE [LARGE SCALE GENOMIC DNA]</scope>
    <source>
        <strain evidence="2 4">BIOML-A2</strain>
        <strain evidence="1 3">BIOML-A6</strain>
    </source>
</reference>
<evidence type="ECO:0000313" key="1">
    <source>
        <dbReference type="EMBL" id="KAA5232353.1"/>
    </source>
</evidence>
<evidence type="ECO:0000313" key="4">
    <source>
        <dbReference type="Proteomes" id="UP000440198"/>
    </source>
</evidence>
<comment type="caution">
    <text evidence="1">The sequence shown here is derived from an EMBL/GenBank/DDBJ whole genome shotgun (WGS) entry which is preliminary data.</text>
</comment>
<protein>
    <submittedName>
        <fullName evidence="1">Uncharacterized protein</fullName>
    </submittedName>
</protein>